<protein>
    <submittedName>
        <fullName evidence="7">AI-2E family transporter</fullName>
    </submittedName>
</protein>
<dbReference type="Proteomes" id="UP000219689">
    <property type="component" value="Unassembled WGS sequence"/>
</dbReference>
<dbReference type="Pfam" id="PF01594">
    <property type="entry name" value="AI-2E_transport"/>
    <property type="match status" value="1"/>
</dbReference>
<evidence type="ECO:0000256" key="4">
    <source>
        <dbReference type="ARBA" id="ARBA00022989"/>
    </source>
</evidence>
<feature type="transmembrane region" description="Helical" evidence="6">
    <location>
        <begin position="297"/>
        <end position="325"/>
    </location>
</feature>
<name>A0A2A5QRR0_9EURY</name>
<feature type="transmembrane region" description="Helical" evidence="6">
    <location>
        <begin position="185"/>
        <end position="201"/>
    </location>
</feature>
<evidence type="ECO:0000313" key="8">
    <source>
        <dbReference type="Proteomes" id="UP000219689"/>
    </source>
</evidence>
<accession>A0A2A5QRR0</accession>
<evidence type="ECO:0000313" key="7">
    <source>
        <dbReference type="EMBL" id="PCR89531.1"/>
    </source>
</evidence>
<keyword evidence="5 6" id="KW-0472">Membrane</keyword>
<evidence type="ECO:0000256" key="1">
    <source>
        <dbReference type="ARBA" id="ARBA00004141"/>
    </source>
</evidence>
<reference evidence="7 8" key="1">
    <citation type="submission" date="2017-09" db="EMBL/GenBank/DDBJ databases">
        <title>Genome sequences of Natrinema ejinorence JCM 13890T.</title>
        <authorList>
            <person name="Roh S.W."/>
            <person name="Kim Y.B."/>
            <person name="Kim J.Y."/>
        </authorList>
    </citation>
    <scope>NUCLEOTIDE SEQUENCE [LARGE SCALE GENOMIC DNA]</scope>
    <source>
        <strain evidence="7 8">JCM 13890</strain>
    </source>
</reference>
<evidence type="ECO:0000256" key="2">
    <source>
        <dbReference type="ARBA" id="ARBA00009773"/>
    </source>
</evidence>
<comment type="subcellular location">
    <subcellularLocation>
        <location evidence="1">Membrane</location>
        <topology evidence="1">Multi-pass membrane protein</topology>
    </subcellularLocation>
</comment>
<keyword evidence="8" id="KW-1185">Reference proteome</keyword>
<keyword evidence="4 6" id="KW-1133">Transmembrane helix</keyword>
<feature type="transmembrane region" description="Helical" evidence="6">
    <location>
        <begin position="266"/>
        <end position="285"/>
    </location>
</feature>
<dbReference type="EMBL" id="NXNI01000001">
    <property type="protein sequence ID" value="PCR89531.1"/>
    <property type="molecule type" value="Genomic_DNA"/>
</dbReference>
<dbReference type="GO" id="GO:0016020">
    <property type="term" value="C:membrane"/>
    <property type="evidence" value="ECO:0007669"/>
    <property type="project" value="UniProtKB-SubCell"/>
</dbReference>
<dbReference type="InterPro" id="IPR002549">
    <property type="entry name" value="AI-2E-like"/>
</dbReference>
<comment type="caution">
    <text evidence="7">The sequence shown here is derived from an EMBL/GenBank/DDBJ whole genome shotgun (WGS) entry which is preliminary data.</text>
</comment>
<feature type="transmembrane region" description="Helical" evidence="6">
    <location>
        <begin position="230"/>
        <end position="254"/>
    </location>
</feature>
<keyword evidence="3 6" id="KW-0812">Transmembrane</keyword>
<comment type="similarity">
    <text evidence="2">Belongs to the autoinducer-2 exporter (AI-2E) (TC 2.A.86) family.</text>
</comment>
<gene>
    <name evidence="7" type="ORF">CP557_02675</name>
</gene>
<dbReference type="OrthoDB" id="137390at2157"/>
<feature type="transmembrane region" description="Helical" evidence="6">
    <location>
        <begin position="206"/>
        <end position="224"/>
    </location>
</feature>
<sequence>MNDRAAFFALSVAALCGLAALLVLPLLEYVLAAGLFAVVLRPAYDRLEPWLGSRIAALVLTGSTVTAGIVPLVLISLVVHRSAVSAIESVDGSQLLANGYEIAREDLGVSDESIAAVEAAARSELDGTLSNAVELTLARTVDVVAIGIDVVVGVVVLVALLYYLLVDGPALVDWLRRVTPLESRVLEVLFAEVHGVIWAVLRSHVFVAIVQGVLGGVGLALLGVPYATTLAAILVFAAFLPTIGVWLVWGPVTIAHGAASDPVRGVLLLGYGIGVLTVADSYLRAVLVNWGSDLHPALALLGVIGGLSLFGVIGLFVGPVVLAVLKATLTVFYRTERFGPEGDASLERANAFAETE</sequence>
<evidence type="ECO:0000256" key="5">
    <source>
        <dbReference type="ARBA" id="ARBA00023136"/>
    </source>
</evidence>
<dbReference type="PANTHER" id="PTHR21716">
    <property type="entry name" value="TRANSMEMBRANE PROTEIN"/>
    <property type="match status" value="1"/>
</dbReference>
<proteinExistence type="inferred from homology"/>
<feature type="transmembrane region" description="Helical" evidence="6">
    <location>
        <begin position="143"/>
        <end position="165"/>
    </location>
</feature>
<dbReference type="RefSeq" id="WP_097378477.1">
    <property type="nucleotide sequence ID" value="NZ_NXNI01000001.1"/>
</dbReference>
<dbReference type="PANTHER" id="PTHR21716:SF4">
    <property type="entry name" value="TRANSMEMBRANE PROTEIN 245"/>
    <property type="match status" value="1"/>
</dbReference>
<organism evidence="7 8">
    <name type="scientific">Natrinema ejinorense</name>
    <dbReference type="NCBI Taxonomy" id="373386"/>
    <lineage>
        <taxon>Archaea</taxon>
        <taxon>Methanobacteriati</taxon>
        <taxon>Methanobacteriota</taxon>
        <taxon>Stenosarchaea group</taxon>
        <taxon>Halobacteria</taxon>
        <taxon>Halobacteriales</taxon>
        <taxon>Natrialbaceae</taxon>
        <taxon>Natrinema</taxon>
    </lineage>
</organism>
<evidence type="ECO:0000256" key="6">
    <source>
        <dbReference type="SAM" id="Phobius"/>
    </source>
</evidence>
<dbReference type="AlphaFoldDB" id="A0A2A5QRR0"/>
<feature type="transmembrane region" description="Helical" evidence="6">
    <location>
        <begin position="56"/>
        <end position="79"/>
    </location>
</feature>
<evidence type="ECO:0000256" key="3">
    <source>
        <dbReference type="ARBA" id="ARBA00022692"/>
    </source>
</evidence>